<dbReference type="EMBL" id="ASPP01008207">
    <property type="protein sequence ID" value="ETO25920.1"/>
    <property type="molecule type" value="Genomic_DNA"/>
</dbReference>
<dbReference type="InterPro" id="IPR006608">
    <property type="entry name" value="CC2D1A/B_DM14"/>
</dbReference>
<dbReference type="OrthoDB" id="19996at2759"/>
<proteinExistence type="predicted"/>
<evidence type="ECO:0000256" key="1">
    <source>
        <dbReference type="SAM" id="MobiDB-lite"/>
    </source>
</evidence>
<evidence type="ECO:0000313" key="3">
    <source>
        <dbReference type="EMBL" id="ETO25920.1"/>
    </source>
</evidence>
<evidence type="ECO:0000259" key="2">
    <source>
        <dbReference type="SMART" id="SM00685"/>
    </source>
</evidence>
<dbReference type="InterPro" id="IPR039725">
    <property type="entry name" value="CC2D1A/B"/>
</dbReference>
<reference evidence="3 4" key="1">
    <citation type="journal article" date="2013" name="Curr. Biol.">
        <title>The Genome of the Foraminiferan Reticulomyxa filosa.</title>
        <authorList>
            <person name="Glockner G."/>
            <person name="Hulsmann N."/>
            <person name="Schleicher M."/>
            <person name="Noegel A.A."/>
            <person name="Eichinger L."/>
            <person name="Gallinger C."/>
            <person name="Pawlowski J."/>
            <person name="Sierra R."/>
            <person name="Euteneuer U."/>
            <person name="Pillet L."/>
            <person name="Moustafa A."/>
            <person name="Platzer M."/>
            <person name="Groth M."/>
            <person name="Szafranski K."/>
            <person name="Schliwa M."/>
        </authorList>
    </citation>
    <scope>NUCLEOTIDE SEQUENCE [LARGE SCALE GENOMIC DNA]</scope>
</reference>
<keyword evidence="4" id="KW-1185">Reference proteome</keyword>
<feature type="compositionally biased region" description="Polar residues" evidence="1">
    <location>
        <begin position="300"/>
        <end position="318"/>
    </location>
</feature>
<name>X6NHZ5_RETFI</name>
<evidence type="ECO:0000313" key="4">
    <source>
        <dbReference type="Proteomes" id="UP000023152"/>
    </source>
</evidence>
<feature type="domain" description="DM14" evidence="2">
    <location>
        <begin position="209"/>
        <end position="278"/>
    </location>
</feature>
<dbReference type="Proteomes" id="UP000023152">
    <property type="component" value="Unassembled WGS sequence"/>
</dbReference>
<dbReference type="PANTHER" id="PTHR13076:SF9">
    <property type="entry name" value="COILED-COIL AND C2 DOMAIN-CONTAINING PROTEIN 1-LIKE"/>
    <property type="match status" value="1"/>
</dbReference>
<protein>
    <recommendedName>
        <fullName evidence="2">DM14 domain-containing protein</fullName>
    </recommendedName>
</protein>
<feature type="domain" description="DM14" evidence="2">
    <location>
        <begin position="108"/>
        <end position="165"/>
    </location>
</feature>
<dbReference type="GO" id="GO:0001227">
    <property type="term" value="F:DNA-binding transcription repressor activity, RNA polymerase II-specific"/>
    <property type="evidence" value="ECO:0007669"/>
    <property type="project" value="InterPro"/>
</dbReference>
<comment type="caution">
    <text evidence="3">The sequence shown here is derived from an EMBL/GenBank/DDBJ whole genome shotgun (WGS) entry which is preliminary data.</text>
</comment>
<sequence>MGGGDKKKKIQTIEVKLKSFQQAQDTVKARHCQQAIQQLQSLQSEVQEMESLDYATHHDDFPRIRTIVASVKELPAPQPKAPPPKVVDAVTNLIHEETGANDTEATKDLLLERFRQYKVAAALSAKSGDRETAKKHILTYKNIEQAIKQYDDGITVWMSEIPPPIQNVSLIVVDKSITIQVQSLPATKATTEILKTSKSVDDMKQTASADMVNERMEMYKMAALKAKKNEDLTKAKKYYEKYTELKKQYDLTNALIHNDYNNKKGRLTMTVGDLPPPVNPGGVHVSSRDVFGNKVVTQVGATTRSKSPTESAQKNDASTLAKKSAPSAGDDAGSSALSTEYQKIIKKLKNQVFTYKKKKKDRHTYISLWSEERGERGRRGVKKKKKKNDNNKKIDECKSDAAFLLHGDSKQAQELLHWQRESELALTKVMQCAKNQLSPLPKHELVTIQVVAKLLNEDIQENELRFTIVKLMNFASKDKKQIYIQFANELFEGITDTKSVEFDCR</sequence>
<dbReference type="Pfam" id="PF21528">
    <property type="entry name" value="CC2D1A-B_DM14"/>
    <property type="match status" value="1"/>
</dbReference>
<dbReference type="AlphaFoldDB" id="X6NHZ5"/>
<accession>X6NHZ5</accession>
<organism evidence="3 4">
    <name type="scientific">Reticulomyxa filosa</name>
    <dbReference type="NCBI Taxonomy" id="46433"/>
    <lineage>
        <taxon>Eukaryota</taxon>
        <taxon>Sar</taxon>
        <taxon>Rhizaria</taxon>
        <taxon>Retaria</taxon>
        <taxon>Foraminifera</taxon>
        <taxon>Monothalamids</taxon>
        <taxon>Reticulomyxidae</taxon>
        <taxon>Reticulomyxa</taxon>
    </lineage>
</organism>
<gene>
    <name evidence="3" type="ORF">RFI_11215</name>
</gene>
<feature type="compositionally biased region" description="Low complexity" evidence="1">
    <location>
        <begin position="324"/>
        <end position="335"/>
    </location>
</feature>
<dbReference type="PANTHER" id="PTHR13076">
    <property type="entry name" value="COILED-COIL AND C2 DOMAIN-CONTAINING PROTEIN 1-LIKE"/>
    <property type="match status" value="1"/>
</dbReference>
<dbReference type="SMART" id="SM00685">
    <property type="entry name" value="DM14"/>
    <property type="match status" value="2"/>
</dbReference>
<feature type="region of interest" description="Disordered" evidence="1">
    <location>
        <begin position="300"/>
        <end position="335"/>
    </location>
</feature>